<feature type="transmembrane region" description="Helical" evidence="9">
    <location>
        <begin position="273"/>
        <end position="293"/>
    </location>
</feature>
<dbReference type="SUPFAM" id="SSF82866">
    <property type="entry name" value="Multidrug efflux transporter AcrB transmembrane domain"/>
    <property type="match status" value="1"/>
</dbReference>
<evidence type="ECO:0000259" key="11">
    <source>
        <dbReference type="Pfam" id="PF22599"/>
    </source>
</evidence>
<dbReference type="GO" id="GO:0005886">
    <property type="term" value="C:plasma membrane"/>
    <property type="evidence" value="ECO:0007669"/>
    <property type="project" value="UniProtKB-SubCell"/>
</dbReference>
<feature type="transmembrane region" description="Helical" evidence="9">
    <location>
        <begin position="325"/>
        <end position="348"/>
    </location>
</feature>
<comment type="function">
    <text evidence="9">Part of the Sec protein translocase complex. Interacts with the SecYEG preprotein conducting channel. SecDF uses the proton motive force (PMF) to complete protein translocation after the ATP-dependent function of SecA.</text>
</comment>
<evidence type="ECO:0000256" key="3">
    <source>
        <dbReference type="ARBA" id="ARBA00022475"/>
    </source>
</evidence>
<dbReference type="Gene3D" id="3.30.70.3400">
    <property type="match status" value="1"/>
</dbReference>
<evidence type="ECO:0000256" key="5">
    <source>
        <dbReference type="ARBA" id="ARBA00022927"/>
    </source>
</evidence>
<feature type="domain" description="SecDF P1 head subdomain" evidence="11">
    <location>
        <begin position="141"/>
        <end position="251"/>
    </location>
</feature>
<keyword evidence="5 9" id="KW-0653">Protein transport</keyword>
<dbReference type="Gene3D" id="1.20.1640.10">
    <property type="entry name" value="Multidrug efflux transporter AcrB transmembrane domain"/>
    <property type="match status" value="1"/>
</dbReference>
<evidence type="ECO:0000256" key="6">
    <source>
        <dbReference type="ARBA" id="ARBA00022989"/>
    </source>
</evidence>
<comment type="caution">
    <text evidence="9">Lacks conserved residue(s) required for the propagation of feature annotation.</text>
</comment>
<keyword evidence="7 9" id="KW-0811">Translocation</keyword>
<keyword evidence="8 9" id="KW-0472">Membrane</keyword>
<dbReference type="HAMAP" id="MF_01463_B">
    <property type="entry name" value="SecD_B"/>
    <property type="match status" value="1"/>
</dbReference>
<feature type="transmembrane region" description="Helical" evidence="9">
    <location>
        <begin position="298"/>
        <end position="319"/>
    </location>
</feature>
<dbReference type="GO" id="GO:0043952">
    <property type="term" value="P:protein transport by the Sec complex"/>
    <property type="evidence" value="ECO:0007669"/>
    <property type="project" value="UniProtKB-UniRule"/>
</dbReference>
<dbReference type="AlphaFoldDB" id="A0A8J6TWS3"/>
<feature type="transmembrane region" description="Helical" evidence="9">
    <location>
        <begin position="421"/>
        <end position="443"/>
    </location>
</feature>
<dbReference type="GO" id="GO:0006605">
    <property type="term" value="P:protein targeting"/>
    <property type="evidence" value="ECO:0007669"/>
    <property type="project" value="UniProtKB-UniRule"/>
</dbReference>
<keyword evidence="13" id="KW-1185">Reference proteome</keyword>
<organism evidence="12 13">
    <name type="scientific">Massiliimalia timonensis</name>
    <dbReference type="NCBI Taxonomy" id="1987501"/>
    <lineage>
        <taxon>Bacteria</taxon>
        <taxon>Bacillati</taxon>
        <taxon>Bacillota</taxon>
        <taxon>Clostridia</taxon>
        <taxon>Eubacteriales</taxon>
        <taxon>Oscillospiraceae</taxon>
        <taxon>Massiliimalia</taxon>
    </lineage>
</organism>
<dbReference type="Gene3D" id="3.30.1360.200">
    <property type="match status" value="1"/>
</dbReference>
<dbReference type="InterPro" id="IPR048634">
    <property type="entry name" value="SecD_SecF_C"/>
</dbReference>
<evidence type="ECO:0000256" key="2">
    <source>
        <dbReference type="ARBA" id="ARBA00022448"/>
    </source>
</evidence>
<name>A0A8J6TWS3_9FIRM</name>
<keyword evidence="2 9" id="KW-0813">Transport</keyword>
<evidence type="ECO:0000259" key="10">
    <source>
        <dbReference type="Pfam" id="PF02355"/>
    </source>
</evidence>
<reference evidence="12" key="1">
    <citation type="submission" date="2020-08" db="EMBL/GenBank/DDBJ databases">
        <title>Genome public.</title>
        <authorList>
            <person name="Liu C."/>
            <person name="Sun Q."/>
        </authorList>
    </citation>
    <scope>NUCLEOTIDE SEQUENCE</scope>
    <source>
        <strain evidence="12">NSJ-15</strain>
    </source>
</reference>
<keyword evidence="4 9" id="KW-0812">Transmembrane</keyword>
<keyword evidence="3 9" id="KW-1003">Cell membrane</keyword>
<dbReference type="PANTHER" id="PTHR30081">
    <property type="entry name" value="PROTEIN-EXPORT MEMBRANE PROTEIN SEC"/>
    <property type="match status" value="1"/>
</dbReference>
<evidence type="ECO:0000313" key="13">
    <source>
        <dbReference type="Proteomes" id="UP000632659"/>
    </source>
</evidence>
<dbReference type="Pfam" id="PF02355">
    <property type="entry name" value="SecD_SecF_C"/>
    <property type="match status" value="1"/>
</dbReference>
<dbReference type="GO" id="GO:0065002">
    <property type="term" value="P:intracellular protein transmembrane transport"/>
    <property type="evidence" value="ECO:0007669"/>
    <property type="project" value="UniProtKB-UniRule"/>
</dbReference>
<comment type="caution">
    <text evidence="12">The sequence shown here is derived from an EMBL/GenBank/DDBJ whole genome shotgun (WGS) entry which is preliminary data.</text>
</comment>
<comment type="similarity">
    <text evidence="9">Belongs to the SecD/SecF family. SecD subfamily.</text>
</comment>
<comment type="subcellular location">
    <subcellularLocation>
        <location evidence="1 9">Cell membrane</location>
        <topology evidence="1 9">Multi-pass membrane protein</topology>
    </subcellularLocation>
</comment>
<evidence type="ECO:0000313" key="12">
    <source>
        <dbReference type="EMBL" id="MBC8610150.1"/>
    </source>
</evidence>
<dbReference type="GO" id="GO:0015450">
    <property type="term" value="F:protein-transporting ATPase activity"/>
    <property type="evidence" value="ECO:0007669"/>
    <property type="project" value="InterPro"/>
</dbReference>
<dbReference type="InterPro" id="IPR054384">
    <property type="entry name" value="SecDF_P1_head"/>
</dbReference>
<dbReference type="RefSeq" id="WP_178085665.1">
    <property type="nucleotide sequence ID" value="NZ_FYDD01000003.1"/>
</dbReference>
<protein>
    <recommendedName>
        <fullName evidence="9">Protein translocase subunit SecD</fullName>
    </recommendedName>
</protein>
<evidence type="ECO:0000256" key="9">
    <source>
        <dbReference type="HAMAP-Rule" id="MF_01463"/>
    </source>
</evidence>
<dbReference type="Pfam" id="PF22599">
    <property type="entry name" value="SecDF_P1_head"/>
    <property type="match status" value="1"/>
</dbReference>
<comment type="subunit">
    <text evidence="9">Forms a complex with SecF. Part of the essential Sec protein translocation apparatus which comprises SecA, SecYEG and auxiliary proteins SecDF. Other proteins may also be involved.</text>
</comment>
<evidence type="ECO:0000256" key="1">
    <source>
        <dbReference type="ARBA" id="ARBA00004651"/>
    </source>
</evidence>
<accession>A0A8J6TWS3</accession>
<dbReference type="PANTHER" id="PTHR30081:SF1">
    <property type="entry name" value="PROTEIN TRANSLOCASE SUBUNIT SECD"/>
    <property type="match status" value="1"/>
</dbReference>
<dbReference type="EMBL" id="JACRTL010000001">
    <property type="protein sequence ID" value="MBC8610150.1"/>
    <property type="molecule type" value="Genomic_DNA"/>
</dbReference>
<feature type="transmembrane region" description="Helical" evidence="9">
    <location>
        <begin position="377"/>
        <end position="397"/>
    </location>
</feature>
<evidence type="ECO:0000256" key="4">
    <source>
        <dbReference type="ARBA" id="ARBA00022692"/>
    </source>
</evidence>
<proteinExistence type="inferred from homology"/>
<sequence>MKRVGKPVFWIVVVITLLFTTLSITGITTQYGDVKNVIIKGVDQIRWGIDIRGGVDVTFTPESGKDATADELDAAAEVMRQRLVTLNITDYEVYTDDASNRIIVRFPWKEGETDFDAESAIAELGDTAMLTFRESDERDVDGKPSGVTKETVILQGADVQRAEANYGAIDNTGKAEWYVQLKLADSGKTAFADATTRLAGKDCISIWMDDTMISNPNVNSAITDGVAIISGNFTQESAESLANKINGGALPFKLETENYSTIDPTLGTGARDAMVLSGVIAFILVCIFMIVLYRLPGIVACVALAGQVGGMLAALTGFVPGMNSFTLTIPGIAGIILSIGIGVDANIITAERIKEEIRSGKSIDGAVELGYQRAFSAIFDGNITNVIVAIILMGTFGPPDSAFATLLKPLLFLFPASTEGAIYSFGYTLLVGVVANFVFGIFASKYMMKSVSRFKCFRNPWVYGGSRNV</sequence>
<evidence type="ECO:0000256" key="8">
    <source>
        <dbReference type="ARBA" id="ARBA00023136"/>
    </source>
</evidence>
<dbReference type="Proteomes" id="UP000632659">
    <property type="component" value="Unassembled WGS sequence"/>
</dbReference>
<keyword evidence="6 9" id="KW-1133">Transmembrane helix</keyword>
<dbReference type="InterPro" id="IPR005791">
    <property type="entry name" value="SecD"/>
</dbReference>
<feature type="domain" description="Protein export membrane protein SecD/SecF C-terminal" evidence="10">
    <location>
        <begin position="253"/>
        <end position="443"/>
    </location>
</feature>
<dbReference type="NCBIfam" id="TIGR00916">
    <property type="entry name" value="2A0604s01"/>
    <property type="match status" value="1"/>
</dbReference>
<dbReference type="InterPro" id="IPR022813">
    <property type="entry name" value="SecD/SecF_arch_bac"/>
</dbReference>
<dbReference type="InterPro" id="IPR055344">
    <property type="entry name" value="SecD_SecF_C_bact"/>
</dbReference>
<gene>
    <name evidence="9" type="primary">secD</name>
    <name evidence="12" type="ORF">H8702_03295</name>
</gene>
<evidence type="ECO:0000256" key="7">
    <source>
        <dbReference type="ARBA" id="ARBA00023010"/>
    </source>
</evidence>